<dbReference type="Proteomes" id="UP000518206">
    <property type="component" value="Unassembled WGS sequence"/>
</dbReference>
<gene>
    <name evidence="1" type="ORF">FHR80_003288</name>
</gene>
<organism evidence="1 2">
    <name type="scientific">Cellulomonas cellasea</name>
    <dbReference type="NCBI Taxonomy" id="43670"/>
    <lineage>
        <taxon>Bacteria</taxon>
        <taxon>Bacillati</taxon>
        <taxon>Actinomycetota</taxon>
        <taxon>Actinomycetes</taxon>
        <taxon>Micrococcales</taxon>
        <taxon>Cellulomonadaceae</taxon>
        <taxon>Cellulomonas</taxon>
    </lineage>
</organism>
<name>A0A7W4YBW9_9CELL</name>
<evidence type="ECO:0000313" key="2">
    <source>
        <dbReference type="Proteomes" id="UP000518206"/>
    </source>
</evidence>
<accession>A0A7W4YBW9</accession>
<comment type="caution">
    <text evidence="1">The sequence shown here is derived from an EMBL/GenBank/DDBJ whole genome shotgun (WGS) entry which is preliminary data.</text>
</comment>
<dbReference type="AlphaFoldDB" id="A0A7W4YBW9"/>
<evidence type="ECO:0000313" key="1">
    <source>
        <dbReference type="EMBL" id="MBB2924355.1"/>
    </source>
</evidence>
<sequence>MYFFSDLSFERAVQFRDHVVAREPYRLRDLAEWMRDSGGPLRTMDASVRSLAPLWEWFVGFVAADCPGVPDDAVPSLWPFRKPGTDVGRRRAFACESIEHYVRLVLTQLDPEARWEVYVQPKRARDLDHHLTAIRLSGGDFVPFSHGLLPTVVMKAVEGDYEHSMGDWFQALVAMRCPQGLLRDAYARQPSALLRYLDLDLGEPSEIAAVTPVISWAAADAKTPPPPPLAPRSGEDMYFAAGPDEEPEDDSHLTPLPHERVAAALTRAGFLTDDDQPIPPQDLLRAGFEVLHRDGLANLATYTHDATLRAFTLEVVDGGTPEQWEQMLAPLRALANELGARLAPDDEFYDEDDEDD</sequence>
<reference evidence="1 2" key="2">
    <citation type="submission" date="2020-08" db="EMBL/GenBank/DDBJ databases">
        <authorList>
            <person name="Partida-Martinez L."/>
            <person name="Huntemann M."/>
            <person name="Clum A."/>
            <person name="Wang J."/>
            <person name="Palaniappan K."/>
            <person name="Ritter S."/>
            <person name="Chen I.-M."/>
            <person name="Stamatis D."/>
            <person name="Reddy T."/>
            <person name="O'Malley R."/>
            <person name="Daum C."/>
            <person name="Shapiro N."/>
            <person name="Ivanova N."/>
            <person name="Kyrpides N."/>
            <person name="Woyke T."/>
        </authorList>
    </citation>
    <scope>NUCLEOTIDE SEQUENCE [LARGE SCALE GENOMIC DNA]</scope>
    <source>
        <strain evidence="1 2">RAS26</strain>
    </source>
</reference>
<dbReference type="RefSeq" id="WP_183297169.1">
    <property type="nucleotide sequence ID" value="NZ_JACHVX010000005.1"/>
</dbReference>
<reference evidence="1 2" key="1">
    <citation type="submission" date="2020-08" db="EMBL/GenBank/DDBJ databases">
        <title>The Agave Microbiome: Exploring the role of microbial communities in plant adaptations to desert environments.</title>
        <authorList>
            <person name="Partida-Martinez L.P."/>
        </authorList>
    </citation>
    <scope>NUCLEOTIDE SEQUENCE [LARGE SCALE GENOMIC DNA]</scope>
    <source>
        <strain evidence="1 2">RAS26</strain>
    </source>
</reference>
<protein>
    <submittedName>
        <fullName evidence="1">Uncharacterized protein</fullName>
    </submittedName>
</protein>
<dbReference type="EMBL" id="JACHVX010000005">
    <property type="protein sequence ID" value="MBB2924355.1"/>
    <property type="molecule type" value="Genomic_DNA"/>
</dbReference>
<proteinExistence type="predicted"/>